<dbReference type="PROSITE" id="PS51257">
    <property type="entry name" value="PROKAR_LIPOPROTEIN"/>
    <property type="match status" value="1"/>
</dbReference>
<evidence type="ECO:0000313" key="1">
    <source>
        <dbReference type="EMBL" id="MCY1082230.1"/>
    </source>
</evidence>
<evidence type="ECO:0008006" key="3">
    <source>
        <dbReference type="Google" id="ProtNLM"/>
    </source>
</evidence>
<accession>A0ABT4AKK6</accession>
<evidence type="ECO:0000313" key="2">
    <source>
        <dbReference type="Proteomes" id="UP001207654"/>
    </source>
</evidence>
<reference evidence="1 2" key="1">
    <citation type="submission" date="2022-11" db="EMBL/GenBank/DDBJ databases">
        <title>Minimal conservation of predation-associated metabolite biosynthetic gene clusters underscores biosynthetic potential of Myxococcota including descriptions for ten novel species: Archangium lansinium sp. nov., Myxococcus landrumus sp. nov., Nannocystis bai.</title>
        <authorList>
            <person name="Ahearne A."/>
            <person name="Stevens C."/>
            <person name="Phillips K."/>
        </authorList>
    </citation>
    <scope>NUCLEOTIDE SEQUENCE [LARGE SCALE GENOMIC DNA]</scope>
    <source>
        <strain evidence="1 2">MIWBW</strain>
    </source>
</reference>
<keyword evidence="2" id="KW-1185">Reference proteome</keyword>
<organism evidence="1 2">
    <name type="scientific">Archangium lansingense</name>
    <dbReference type="NCBI Taxonomy" id="2995310"/>
    <lineage>
        <taxon>Bacteria</taxon>
        <taxon>Pseudomonadati</taxon>
        <taxon>Myxococcota</taxon>
        <taxon>Myxococcia</taxon>
        <taxon>Myxococcales</taxon>
        <taxon>Cystobacterineae</taxon>
        <taxon>Archangiaceae</taxon>
        <taxon>Archangium</taxon>
    </lineage>
</organism>
<protein>
    <recommendedName>
        <fullName evidence="3">DUF5666 domain-containing protein</fullName>
    </recommendedName>
</protein>
<gene>
    <name evidence="1" type="ORF">OV287_48080</name>
</gene>
<sequence length="138" mass="15275">MRRIIWGAMVGAVLLAGCRTDRTVAMRSGSGSEGTVAKNPHSLERGFTLKGTVTGEYSDVLVIEDKWGRPRYLRITDQTRYYQDGKQIGREFLAPGSTVRAAFANNDTEMIAREIIVVQDVGKADPVQLPDRTNTVPY</sequence>
<comment type="caution">
    <text evidence="1">The sequence shown here is derived from an EMBL/GenBank/DDBJ whole genome shotgun (WGS) entry which is preliminary data.</text>
</comment>
<dbReference type="Proteomes" id="UP001207654">
    <property type="component" value="Unassembled WGS sequence"/>
</dbReference>
<dbReference type="EMBL" id="JAPNKA010000001">
    <property type="protein sequence ID" value="MCY1082230.1"/>
    <property type="molecule type" value="Genomic_DNA"/>
</dbReference>
<dbReference type="RefSeq" id="WP_267540806.1">
    <property type="nucleotide sequence ID" value="NZ_JAPNKA010000001.1"/>
</dbReference>
<name>A0ABT4AKK6_9BACT</name>
<proteinExistence type="predicted"/>